<dbReference type="EMBL" id="KN847523">
    <property type="protein sequence ID" value="KIV90841.1"/>
    <property type="molecule type" value="Genomic_DNA"/>
</dbReference>
<reference evidence="2 3" key="1">
    <citation type="submission" date="2015-01" db="EMBL/GenBank/DDBJ databases">
        <title>The Genome Sequence of Exophiala mesophila CBS40295.</title>
        <authorList>
            <consortium name="The Broad Institute Genomics Platform"/>
            <person name="Cuomo C."/>
            <person name="de Hoog S."/>
            <person name="Gorbushina A."/>
            <person name="Stielow B."/>
            <person name="Teixiera M."/>
            <person name="Abouelleil A."/>
            <person name="Chapman S.B."/>
            <person name="Priest M."/>
            <person name="Young S.K."/>
            <person name="Wortman J."/>
            <person name="Nusbaum C."/>
            <person name="Birren B."/>
        </authorList>
    </citation>
    <scope>NUCLEOTIDE SEQUENCE [LARGE SCALE GENOMIC DNA]</scope>
    <source>
        <strain evidence="2 3">CBS 40295</strain>
    </source>
</reference>
<dbReference type="Gene3D" id="2.130.10.10">
    <property type="entry name" value="YVTN repeat-like/Quinoprotein amine dehydrogenase"/>
    <property type="match status" value="1"/>
</dbReference>
<dbReference type="PANTHER" id="PTHR30344">
    <property type="entry name" value="6-PHOSPHOGLUCONOLACTONASE-RELATED"/>
    <property type="match status" value="1"/>
</dbReference>
<keyword evidence="3" id="KW-1185">Reference proteome</keyword>
<evidence type="ECO:0000313" key="3">
    <source>
        <dbReference type="Proteomes" id="UP000054302"/>
    </source>
</evidence>
<name>A0A0D1XRU8_EXOME</name>
<gene>
    <name evidence="2" type="ORF">PV10_05449</name>
</gene>
<dbReference type="PANTHER" id="PTHR30344:SF4">
    <property type="entry name" value="CYCLASE, PUTATIVE (AFU_ORTHOLOGUE AFUA_6G11580)-RELATED"/>
    <property type="match status" value="1"/>
</dbReference>
<dbReference type="AlphaFoldDB" id="A0A0D1XRU8"/>
<dbReference type="InterPro" id="IPR050282">
    <property type="entry name" value="Cycloisomerase_2"/>
</dbReference>
<dbReference type="InterPro" id="IPR015943">
    <property type="entry name" value="WD40/YVTN_repeat-like_dom_sf"/>
</dbReference>
<proteinExistence type="inferred from homology"/>
<evidence type="ECO:0008006" key="4">
    <source>
        <dbReference type="Google" id="ProtNLM"/>
    </source>
</evidence>
<dbReference type="Pfam" id="PF10282">
    <property type="entry name" value="Lactonase"/>
    <property type="match status" value="1"/>
</dbReference>
<dbReference type="GeneID" id="27323294"/>
<dbReference type="SUPFAM" id="SSF75011">
    <property type="entry name" value="3-carboxy-cis,cis-mucoante lactonizing enzyme"/>
    <property type="match status" value="1"/>
</dbReference>
<evidence type="ECO:0000256" key="1">
    <source>
        <dbReference type="ARBA" id="ARBA00005564"/>
    </source>
</evidence>
<dbReference type="OMA" id="VQNYEYQ"/>
<dbReference type="InterPro" id="IPR019405">
    <property type="entry name" value="Lactonase_7-beta_prop"/>
</dbReference>
<dbReference type="RefSeq" id="XP_016222415.1">
    <property type="nucleotide sequence ID" value="XM_016370122.1"/>
</dbReference>
<dbReference type="OrthoDB" id="1715191at2759"/>
<dbReference type="GO" id="GO:0017057">
    <property type="term" value="F:6-phosphogluconolactonase activity"/>
    <property type="evidence" value="ECO:0007669"/>
    <property type="project" value="TreeGrafter"/>
</dbReference>
<dbReference type="VEuPathDB" id="FungiDB:PV10_05449"/>
<protein>
    <recommendedName>
        <fullName evidence="4">Carboxy-cis,cis-muconate cyclase</fullName>
    </recommendedName>
</protein>
<accession>A0A0D1XRU8</accession>
<dbReference type="HOGENOM" id="CLU_045869_0_0_1"/>
<dbReference type="FunFam" id="2.130.10.10:FF:000244">
    <property type="entry name" value="Carboxy-cis,cis-muconate cyclase"/>
    <property type="match status" value="1"/>
</dbReference>
<comment type="similarity">
    <text evidence="1">Belongs to the cycloisomerase 2 family.</text>
</comment>
<dbReference type="STRING" id="212818.A0A0D1XRU8"/>
<evidence type="ECO:0000313" key="2">
    <source>
        <dbReference type="EMBL" id="KIV90841.1"/>
    </source>
</evidence>
<dbReference type="Proteomes" id="UP000054302">
    <property type="component" value="Unassembled WGS sequence"/>
</dbReference>
<sequence length="362" mass="40671">MVLHHLMVGTWTPPGAIFSFEFDDEALSLKLVHRAEIPQDEPISWMTFNHSRKTIYGASMKKWSSHAVNSPTDIKHNASHPISGHPLAPNADTNTRAIFVLAAQKPPYNVYGNPFYKYASHGNVFAVAEDGSLARNIQDYEYEETAGVHGMSFDPTESYLYSADMGANKLWTHEKDPESGKVELAGSIEAPGPGDHPRWVEVHKSGKHLYLLMEAGNRLGEYRIDPETHLPEFTGKIFPLFPDELLPNKKNYRGDVVFCSQSGKYLFATTRSNTIGIPGWISAYRLKDDGSIEDQIVLQPTTSSGGHSNALGMCPWTDEWIAVTDDTVGFIEMYRWREEKFEIVARCEVHEPGFGMNAIWYD</sequence>
<organism evidence="2 3">
    <name type="scientific">Exophiala mesophila</name>
    <name type="common">Black yeast-like fungus</name>
    <dbReference type="NCBI Taxonomy" id="212818"/>
    <lineage>
        <taxon>Eukaryota</taxon>
        <taxon>Fungi</taxon>
        <taxon>Dikarya</taxon>
        <taxon>Ascomycota</taxon>
        <taxon>Pezizomycotina</taxon>
        <taxon>Eurotiomycetes</taxon>
        <taxon>Chaetothyriomycetidae</taxon>
        <taxon>Chaetothyriales</taxon>
        <taxon>Herpotrichiellaceae</taxon>
        <taxon>Exophiala</taxon>
    </lineage>
</organism>